<sequence>MRFQITPCTRVASSLPPSQALVTPKSLRTTLPCNQSLRIPQPYTLTAQSSRSTYMTMPNSTYHLTLTCSQEERKNH</sequence>
<dbReference type="EMBL" id="VICG01000014">
    <property type="protein sequence ID" value="KAA8565235.1"/>
    <property type="molecule type" value="Genomic_DNA"/>
</dbReference>
<evidence type="ECO:0000313" key="1">
    <source>
        <dbReference type="EMBL" id="KAA8565235.1"/>
    </source>
</evidence>
<comment type="caution">
    <text evidence="1">The sequence shown here is derived from an EMBL/GenBank/DDBJ whole genome shotgun (WGS) entry which is preliminary data.</text>
</comment>
<proteinExistence type="predicted"/>
<organism evidence="1 2">
    <name type="scientific">Monilinia fructicola</name>
    <name type="common">Brown rot fungus</name>
    <name type="synonym">Ciboria fructicola</name>
    <dbReference type="NCBI Taxonomy" id="38448"/>
    <lineage>
        <taxon>Eukaryota</taxon>
        <taxon>Fungi</taxon>
        <taxon>Dikarya</taxon>
        <taxon>Ascomycota</taxon>
        <taxon>Pezizomycotina</taxon>
        <taxon>Leotiomycetes</taxon>
        <taxon>Helotiales</taxon>
        <taxon>Sclerotiniaceae</taxon>
        <taxon>Monilinia</taxon>
    </lineage>
</organism>
<reference evidence="1 2" key="1">
    <citation type="submission" date="2019-06" db="EMBL/GenBank/DDBJ databases">
        <title>Genome Sequence of the Brown Rot Fungal Pathogen Monilinia fructicola.</title>
        <authorList>
            <person name="De Miccolis Angelini R.M."/>
            <person name="Landi L."/>
            <person name="Abate D."/>
            <person name="Pollastro S."/>
            <person name="Romanazzi G."/>
            <person name="Faretra F."/>
        </authorList>
    </citation>
    <scope>NUCLEOTIDE SEQUENCE [LARGE SCALE GENOMIC DNA]</scope>
    <source>
        <strain evidence="1 2">Mfrc123</strain>
    </source>
</reference>
<keyword evidence="2" id="KW-1185">Reference proteome</keyword>
<gene>
    <name evidence="1" type="ORF">EYC84_010965</name>
</gene>
<dbReference type="Proteomes" id="UP000322873">
    <property type="component" value="Unassembled WGS sequence"/>
</dbReference>
<name>A0A5M9JDD6_MONFR</name>
<dbReference type="AlphaFoldDB" id="A0A5M9JDD6"/>
<accession>A0A5M9JDD6</accession>
<protein>
    <submittedName>
        <fullName evidence="1">Uncharacterized protein</fullName>
    </submittedName>
</protein>
<evidence type="ECO:0000313" key="2">
    <source>
        <dbReference type="Proteomes" id="UP000322873"/>
    </source>
</evidence>